<sequence>MDLGWLAGLGASAAAVLVQAAATDVWQGARSGFARLLGRGDPRRETAAVRRLDALAAEVEQAPPAQRDQVRARLLPAWQTRLSDLVEEDPVTADGVRDLRDELVTRLPTAQQQWIQHITATASGATAQGVMFGSIVNHPTPPEADPSGPVPDPGQPR</sequence>
<dbReference type="RefSeq" id="WP_145796082.1">
    <property type="nucleotide sequence ID" value="NZ_JADOTY010000001.1"/>
</dbReference>
<gene>
    <name evidence="2" type="ORF">IW249_004263</name>
</gene>
<dbReference type="Proteomes" id="UP000631791">
    <property type="component" value="Unassembled WGS sequence"/>
</dbReference>
<accession>A0ABS0K5D4</accession>
<feature type="compositionally biased region" description="Pro residues" evidence="1">
    <location>
        <begin position="139"/>
        <end position="157"/>
    </location>
</feature>
<evidence type="ECO:0000313" key="2">
    <source>
        <dbReference type="EMBL" id="MBG6103849.1"/>
    </source>
</evidence>
<reference evidence="2 3" key="1">
    <citation type="submission" date="2020-11" db="EMBL/GenBank/DDBJ databases">
        <title>Sequencing the genomes of 1000 actinobacteria strains.</title>
        <authorList>
            <person name="Klenk H.-P."/>
        </authorList>
    </citation>
    <scope>NUCLEOTIDE SEQUENCE [LARGE SCALE GENOMIC DNA]</scope>
    <source>
        <strain evidence="2 3">DSM 101695</strain>
    </source>
</reference>
<name>A0ABS0K5D4_9ACTN</name>
<proteinExistence type="predicted"/>
<organism evidence="2 3">
    <name type="scientific">Micromonospora vinacea</name>
    <dbReference type="NCBI Taxonomy" id="709878"/>
    <lineage>
        <taxon>Bacteria</taxon>
        <taxon>Bacillati</taxon>
        <taxon>Actinomycetota</taxon>
        <taxon>Actinomycetes</taxon>
        <taxon>Micromonosporales</taxon>
        <taxon>Micromonosporaceae</taxon>
        <taxon>Micromonospora</taxon>
    </lineage>
</organism>
<feature type="region of interest" description="Disordered" evidence="1">
    <location>
        <begin position="133"/>
        <end position="157"/>
    </location>
</feature>
<keyword evidence="3" id="KW-1185">Reference proteome</keyword>
<comment type="caution">
    <text evidence="2">The sequence shown here is derived from an EMBL/GenBank/DDBJ whole genome shotgun (WGS) entry which is preliminary data.</text>
</comment>
<protein>
    <submittedName>
        <fullName evidence="2">Uncharacterized protein</fullName>
    </submittedName>
</protein>
<dbReference type="EMBL" id="JADOTY010000001">
    <property type="protein sequence ID" value="MBG6103849.1"/>
    <property type="molecule type" value="Genomic_DNA"/>
</dbReference>
<evidence type="ECO:0000313" key="3">
    <source>
        <dbReference type="Proteomes" id="UP000631791"/>
    </source>
</evidence>
<evidence type="ECO:0000256" key="1">
    <source>
        <dbReference type="SAM" id="MobiDB-lite"/>
    </source>
</evidence>